<dbReference type="NCBIfam" id="NF001753">
    <property type="entry name" value="PRK00481.1-3"/>
    <property type="match status" value="1"/>
</dbReference>
<comment type="cofactor">
    <cofactor evidence="3">
        <name>Zn(2+)</name>
        <dbReference type="ChEBI" id="CHEBI:29105"/>
    </cofactor>
    <text evidence="3">Binds 1 zinc ion per subunit.</text>
</comment>
<dbReference type="GO" id="GO:0036055">
    <property type="term" value="F:protein-succinyllysine desuccinylase activity"/>
    <property type="evidence" value="ECO:0007669"/>
    <property type="project" value="UniProtKB-UniRule"/>
</dbReference>
<dbReference type="PROSITE" id="PS50305">
    <property type="entry name" value="SIRTUIN"/>
    <property type="match status" value="1"/>
</dbReference>
<dbReference type="InterPro" id="IPR026591">
    <property type="entry name" value="Sirtuin_cat_small_dom_sf"/>
</dbReference>
<evidence type="ECO:0000256" key="1">
    <source>
        <dbReference type="ARBA" id="ARBA00022679"/>
    </source>
</evidence>
<comment type="subcellular location">
    <subcellularLocation>
        <location evidence="3">Cytoplasm</location>
    </subcellularLocation>
</comment>
<dbReference type="GO" id="GO:0036054">
    <property type="term" value="F:protein-malonyllysine demalonylase activity"/>
    <property type="evidence" value="ECO:0007669"/>
    <property type="project" value="InterPro"/>
</dbReference>
<keyword evidence="2 3" id="KW-0520">NAD</keyword>
<feature type="binding site" evidence="3">
    <location>
        <position position="71"/>
    </location>
    <ligand>
        <name>substrate</name>
    </ligand>
</feature>
<evidence type="ECO:0000313" key="6">
    <source>
        <dbReference type="EMBL" id="MXY94804.1"/>
    </source>
</evidence>
<dbReference type="SUPFAM" id="SSF52467">
    <property type="entry name" value="DHS-like NAD/FAD-binding domain"/>
    <property type="match status" value="1"/>
</dbReference>
<dbReference type="PANTHER" id="PTHR11085:SF4">
    <property type="entry name" value="NAD-DEPENDENT PROTEIN DEACYLASE"/>
    <property type="match status" value="1"/>
</dbReference>
<comment type="function">
    <text evidence="3">NAD-dependent lysine deacetylase and desuccinylase that specifically removes acetyl and succinyl groups on target proteins. Modulates the activities of several proteins which are inactive in their acylated form.</text>
</comment>
<keyword evidence="3 4" id="KW-0862">Zinc</keyword>
<dbReference type="GO" id="GO:0070403">
    <property type="term" value="F:NAD+ binding"/>
    <property type="evidence" value="ECO:0007669"/>
    <property type="project" value="UniProtKB-UniRule"/>
</dbReference>
<dbReference type="Gene3D" id="3.30.1600.10">
    <property type="entry name" value="SIR2/SIRT2 'Small Domain"/>
    <property type="match status" value="1"/>
</dbReference>
<reference evidence="6" key="1">
    <citation type="submission" date="2019-09" db="EMBL/GenBank/DDBJ databases">
        <title>Characterisation of the sponge microbiome using genome-centric metagenomics.</title>
        <authorList>
            <person name="Engelberts J.P."/>
            <person name="Robbins S.J."/>
            <person name="De Goeij J.M."/>
            <person name="Aranda M."/>
            <person name="Bell S.C."/>
            <person name="Webster N.S."/>
        </authorList>
    </citation>
    <scope>NUCLEOTIDE SEQUENCE</scope>
    <source>
        <strain evidence="6">SB0664_bin_27</strain>
    </source>
</reference>
<feature type="binding site" evidence="3">
    <location>
        <begin position="219"/>
        <end position="221"/>
    </location>
    <ligand>
        <name>NAD(+)</name>
        <dbReference type="ChEBI" id="CHEBI:57540"/>
    </ligand>
</feature>
<evidence type="ECO:0000256" key="3">
    <source>
        <dbReference type="HAMAP-Rule" id="MF_01121"/>
    </source>
</evidence>
<comment type="similarity">
    <text evidence="3">Belongs to the sirtuin family. Class III subfamily.</text>
</comment>
<organism evidence="6">
    <name type="scientific">Caldilineaceae bacterium SB0664_bin_27</name>
    <dbReference type="NCBI Taxonomy" id="2605260"/>
    <lineage>
        <taxon>Bacteria</taxon>
        <taxon>Bacillati</taxon>
        <taxon>Chloroflexota</taxon>
        <taxon>Caldilineae</taxon>
        <taxon>Caldilineales</taxon>
        <taxon>Caldilineaceae</taxon>
    </lineage>
</organism>
<dbReference type="InterPro" id="IPR050134">
    <property type="entry name" value="NAD-dep_sirtuin_deacylases"/>
</dbReference>
<accession>A0A6B0YUL8</accession>
<feature type="binding site" evidence="3 4">
    <location>
        <position position="156"/>
    </location>
    <ligand>
        <name>Zn(2+)</name>
        <dbReference type="ChEBI" id="CHEBI:29105"/>
    </ligand>
</feature>
<comment type="caution">
    <text evidence="6">The sequence shown here is derived from an EMBL/GenBank/DDBJ whole genome shotgun (WGS) entry which is preliminary data.</text>
</comment>
<protein>
    <recommendedName>
        <fullName evidence="3">NAD-dependent protein deacylase</fullName>
        <ecNumber evidence="3">2.3.1.286</ecNumber>
    </recommendedName>
    <alternativeName>
        <fullName evidence="3">Regulatory protein SIR2 homolog</fullName>
    </alternativeName>
</protein>
<keyword evidence="1" id="KW-0808">Transferase</keyword>
<keyword evidence="3" id="KW-0963">Cytoplasm</keyword>
<comment type="domain">
    <text evidence="3">2 residues (Tyr-71 and Arg-74) present in a large hydrophobic pocket are probably involved in substrate specificity. They are important for desuccinylation activity, but dispensable for deacetylation activity.</text>
</comment>
<gene>
    <name evidence="3" type="primary">cobB</name>
    <name evidence="6" type="ORF">F4Y42_15300</name>
</gene>
<dbReference type="EMBL" id="VXRG01000127">
    <property type="protein sequence ID" value="MXY94804.1"/>
    <property type="molecule type" value="Genomic_DNA"/>
</dbReference>
<feature type="binding site" evidence="3">
    <location>
        <position position="74"/>
    </location>
    <ligand>
        <name>substrate</name>
    </ligand>
</feature>
<feature type="binding site" evidence="3 4">
    <location>
        <position position="131"/>
    </location>
    <ligand>
        <name>Zn(2+)</name>
        <dbReference type="ChEBI" id="CHEBI:29105"/>
    </ligand>
</feature>
<dbReference type="Gene3D" id="3.40.50.1220">
    <property type="entry name" value="TPP-binding domain"/>
    <property type="match status" value="1"/>
</dbReference>
<proteinExistence type="inferred from homology"/>
<dbReference type="GO" id="GO:0008270">
    <property type="term" value="F:zinc ion binding"/>
    <property type="evidence" value="ECO:0007669"/>
    <property type="project" value="UniProtKB-UniRule"/>
</dbReference>
<dbReference type="InterPro" id="IPR003000">
    <property type="entry name" value="Sirtuin"/>
</dbReference>
<keyword evidence="3 4" id="KW-0479">Metal-binding</keyword>
<name>A0A6B0YUL8_9CHLR</name>
<sequence>MGGVEEAIVRAAQFFSNDAAVVCLTGAGVSAESGVPTFRDAQTGLWSRFDAEELATPQGFERDPGLVWRWYMWRLEQLGAAAPNPGHCALAELARLCEAFLLVTQNVDDLHEQAGSANVLHLHGSLLDFRCAGCTAPHHLTGEERGADSPPACGLCGDLVRPDVVWFGESLPWDAVEKAAAAARDCDVMLVVGTSGLVYPASQLPLVARQGGATVVDVNPEPGPISSIADIFLQGKSGEVLPALVRAVRVLRADL</sequence>
<evidence type="ECO:0000256" key="2">
    <source>
        <dbReference type="ARBA" id="ARBA00023027"/>
    </source>
</evidence>
<dbReference type="Pfam" id="PF02146">
    <property type="entry name" value="SIR2"/>
    <property type="match status" value="1"/>
</dbReference>
<dbReference type="InterPro" id="IPR027546">
    <property type="entry name" value="Sirtuin_class_III"/>
</dbReference>
<feature type="binding site" evidence="3 4">
    <location>
        <position position="153"/>
    </location>
    <ligand>
        <name>Zn(2+)</name>
        <dbReference type="ChEBI" id="CHEBI:29105"/>
    </ligand>
</feature>
<dbReference type="HAMAP" id="MF_01121">
    <property type="entry name" value="Sirtuin_ClassIII"/>
    <property type="match status" value="1"/>
</dbReference>
<dbReference type="InterPro" id="IPR029035">
    <property type="entry name" value="DHS-like_NAD/FAD-binding_dom"/>
</dbReference>
<dbReference type="CDD" id="cd01412">
    <property type="entry name" value="SIRT5_Af1_CobB"/>
    <property type="match status" value="1"/>
</dbReference>
<feature type="binding site" evidence="3">
    <location>
        <begin position="193"/>
        <end position="195"/>
    </location>
    <ligand>
        <name>NAD(+)</name>
        <dbReference type="ChEBI" id="CHEBI:57540"/>
    </ligand>
</feature>
<evidence type="ECO:0000259" key="5">
    <source>
        <dbReference type="PROSITE" id="PS50305"/>
    </source>
</evidence>
<feature type="binding site" evidence="3">
    <location>
        <position position="237"/>
    </location>
    <ligand>
        <name>NAD(+)</name>
        <dbReference type="ChEBI" id="CHEBI:57540"/>
    </ligand>
</feature>
<feature type="domain" description="Deacetylase sirtuin-type" evidence="5">
    <location>
        <begin position="1"/>
        <end position="254"/>
    </location>
</feature>
<dbReference type="GO" id="GO:0005737">
    <property type="term" value="C:cytoplasm"/>
    <property type="evidence" value="ECO:0007669"/>
    <property type="project" value="UniProtKB-SubCell"/>
</dbReference>
<dbReference type="PANTHER" id="PTHR11085">
    <property type="entry name" value="NAD-DEPENDENT PROTEIN DEACYLASE SIRTUIN-5, MITOCHONDRIAL-RELATED"/>
    <property type="match status" value="1"/>
</dbReference>
<feature type="active site" description="Proton acceptor" evidence="3 4">
    <location>
        <position position="123"/>
    </location>
</feature>
<feature type="binding site" evidence="3 4">
    <location>
        <position position="134"/>
    </location>
    <ligand>
        <name>Zn(2+)</name>
        <dbReference type="ChEBI" id="CHEBI:29105"/>
    </ligand>
</feature>
<dbReference type="EC" id="2.3.1.286" evidence="3"/>
<comment type="catalytic activity">
    <reaction evidence="3">
        <text>N(6)-succinyl-L-lysyl-[protein] + NAD(+) + H2O = 2''-O-succinyl-ADP-D-ribose + nicotinamide + L-lysyl-[protein]</text>
        <dbReference type="Rhea" id="RHEA:47668"/>
        <dbReference type="Rhea" id="RHEA-COMP:9752"/>
        <dbReference type="Rhea" id="RHEA-COMP:11877"/>
        <dbReference type="ChEBI" id="CHEBI:15377"/>
        <dbReference type="ChEBI" id="CHEBI:17154"/>
        <dbReference type="ChEBI" id="CHEBI:29969"/>
        <dbReference type="ChEBI" id="CHEBI:57540"/>
        <dbReference type="ChEBI" id="CHEBI:87830"/>
        <dbReference type="ChEBI" id="CHEBI:87832"/>
    </reaction>
</comment>
<dbReference type="InterPro" id="IPR026590">
    <property type="entry name" value="Ssirtuin_cat_dom"/>
</dbReference>
<dbReference type="GO" id="GO:0017136">
    <property type="term" value="F:histone deacetylase activity, NAD-dependent"/>
    <property type="evidence" value="ECO:0007669"/>
    <property type="project" value="TreeGrafter"/>
</dbReference>
<dbReference type="AlphaFoldDB" id="A0A6B0YUL8"/>
<comment type="catalytic activity">
    <reaction evidence="3">
        <text>N(6)-acetyl-L-lysyl-[protein] + NAD(+) + H2O = 2''-O-acetyl-ADP-D-ribose + nicotinamide + L-lysyl-[protein]</text>
        <dbReference type="Rhea" id="RHEA:43636"/>
        <dbReference type="Rhea" id="RHEA-COMP:9752"/>
        <dbReference type="Rhea" id="RHEA-COMP:10731"/>
        <dbReference type="ChEBI" id="CHEBI:15377"/>
        <dbReference type="ChEBI" id="CHEBI:17154"/>
        <dbReference type="ChEBI" id="CHEBI:29969"/>
        <dbReference type="ChEBI" id="CHEBI:57540"/>
        <dbReference type="ChEBI" id="CHEBI:61930"/>
        <dbReference type="ChEBI" id="CHEBI:83767"/>
        <dbReference type="EC" id="2.3.1.286"/>
    </reaction>
</comment>
<evidence type="ECO:0000256" key="4">
    <source>
        <dbReference type="PROSITE-ProRule" id="PRU00236"/>
    </source>
</evidence>
<feature type="binding site" evidence="3">
    <location>
        <begin position="105"/>
        <end position="108"/>
    </location>
    <ligand>
        <name>NAD(+)</name>
        <dbReference type="ChEBI" id="CHEBI:57540"/>
    </ligand>
</feature>
<comment type="caution">
    <text evidence="3">Lacks conserved residue(s) required for the propagation of feature annotation.</text>
</comment>